<dbReference type="PANTHER" id="PTHR45833">
    <property type="entry name" value="METHIONINE SYNTHASE"/>
    <property type="match status" value="1"/>
</dbReference>
<dbReference type="PATRIC" id="fig|84022.5.peg.3644"/>
<dbReference type="SUPFAM" id="SSF52242">
    <property type="entry name" value="Cobalamin (vitamin B12)-binding domain"/>
    <property type="match status" value="1"/>
</dbReference>
<dbReference type="Proteomes" id="UP000035704">
    <property type="component" value="Chromosome"/>
</dbReference>
<keyword evidence="2" id="KW-0479">Metal-binding</keyword>
<name>A0A0D8IC05_9CLOT</name>
<evidence type="ECO:0000313" key="5">
    <source>
        <dbReference type="Proteomes" id="UP000035704"/>
    </source>
</evidence>
<dbReference type="Gene3D" id="1.10.1240.10">
    <property type="entry name" value="Methionine synthase domain"/>
    <property type="match status" value="1"/>
</dbReference>
<protein>
    <submittedName>
        <fullName evidence="4">Trimethylamine corrinoid protein MttC</fullName>
    </submittedName>
</protein>
<keyword evidence="3" id="KW-0170">Cobalt</keyword>
<dbReference type="SMART" id="SM01018">
    <property type="entry name" value="B12-binding_2"/>
    <property type="match status" value="1"/>
</dbReference>
<dbReference type="FunFam" id="3.40.50.280:FF:000003">
    <property type="entry name" value="Dimethylamine methyltransferase corrinoid protein"/>
    <property type="match status" value="1"/>
</dbReference>
<evidence type="ECO:0000313" key="4">
    <source>
        <dbReference type="EMBL" id="AKL96893.1"/>
    </source>
</evidence>
<keyword evidence="5" id="KW-1185">Reference proteome</keyword>
<evidence type="ECO:0000256" key="3">
    <source>
        <dbReference type="ARBA" id="ARBA00023285"/>
    </source>
</evidence>
<dbReference type="GO" id="GO:0046872">
    <property type="term" value="F:metal ion binding"/>
    <property type="evidence" value="ECO:0007669"/>
    <property type="project" value="UniProtKB-KW"/>
</dbReference>
<dbReference type="GO" id="GO:0050667">
    <property type="term" value="P:homocysteine metabolic process"/>
    <property type="evidence" value="ECO:0007669"/>
    <property type="project" value="TreeGrafter"/>
</dbReference>
<dbReference type="InterPro" id="IPR006158">
    <property type="entry name" value="Cobalamin-bd"/>
</dbReference>
<dbReference type="OrthoDB" id="9803687at2"/>
<dbReference type="GO" id="GO:0005829">
    <property type="term" value="C:cytosol"/>
    <property type="evidence" value="ECO:0007669"/>
    <property type="project" value="TreeGrafter"/>
</dbReference>
<dbReference type="AlphaFoldDB" id="A0A0D8IC05"/>
<dbReference type="InterPro" id="IPR050554">
    <property type="entry name" value="Met_Synthase/Corrinoid"/>
</dbReference>
<comment type="similarity">
    <text evidence="1">Belongs to the methylamine corrinoid protein family.</text>
</comment>
<evidence type="ECO:0000256" key="2">
    <source>
        <dbReference type="ARBA" id="ARBA00022723"/>
    </source>
</evidence>
<dbReference type="Pfam" id="PF02310">
    <property type="entry name" value="B12-binding"/>
    <property type="match status" value="1"/>
</dbReference>
<dbReference type="EMBL" id="CP009687">
    <property type="protein sequence ID" value="AKL96893.1"/>
    <property type="molecule type" value="Genomic_DNA"/>
</dbReference>
<dbReference type="KEGG" id="cace:CACET_c34500"/>
<gene>
    <name evidence="4" type="primary">mttC2</name>
    <name evidence="4" type="ORF">CACET_c34500</name>
</gene>
<dbReference type="InterPro" id="IPR036594">
    <property type="entry name" value="Meth_synthase_dom"/>
</dbReference>
<organism evidence="4 5">
    <name type="scientific">Clostridium aceticum</name>
    <dbReference type="NCBI Taxonomy" id="84022"/>
    <lineage>
        <taxon>Bacteria</taxon>
        <taxon>Bacillati</taxon>
        <taxon>Bacillota</taxon>
        <taxon>Clostridia</taxon>
        <taxon>Eubacteriales</taxon>
        <taxon>Clostridiaceae</taxon>
        <taxon>Clostridium</taxon>
    </lineage>
</organism>
<dbReference type="GO" id="GO:0031419">
    <property type="term" value="F:cobalamin binding"/>
    <property type="evidence" value="ECO:0007669"/>
    <property type="project" value="InterPro"/>
</dbReference>
<dbReference type="CDD" id="cd02070">
    <property type="entry name" value="corrinoid_protein_B12-BD"/>
    <property type="match status" value="1"/>
</dbReference>
<dbReference type="PROSITE" id="PS51337">
    <property type="entry name" value="B12_BINDING_NTER"/>
    <property type="match status" value="1"/>
</dbReference>
<reference evidence="4 5" key="1">
    <citation type="submission" date="2014-10" db="EMBL/GenBank/DDBJ databases">
        <title>Genome sequence of Clostridium aceticum DSM 1496.</title>
        <authorList>
            <person name="Poehlein A."/>
            <person name="Schiel-Bengelsdorf B."/>
            <person name="Gottschalk G."/>
            <person name="Duerre P."/>
            <person name="Daniel R."/>
        </authorList>
    </citation>
    <scope>NUCLEOTIDE SEQUENCE [LARGE SCALE GENOMIC DNA]</scope>
    <source>
        <strain evidence="4 5">DSM 1496</strain>
    </source>
</reference>
<dbReference type="GO" id="GO:0046653">
    <property type="term" value="P:tetrahydrofolate metabolic process"/>
    <property type="evidence" value="ECO:0007669"/>
    <property type="project" value="TreeGrafter"/>
</dbReference>
<dbReference type="Gene3D" id="3.40.50.280">
    <property type="entry name" value="Cobalamin-binding domain"/>
    <property type="match status" value="1"/>
</dbReference>
<dbReference type="PROSITE" id="PS51332">
    <property type="entry name" value="B12_BINDING"/>
    <property type="match status" value="1"/>
</dbReference>
<proteinExistence type="inferred from homology"/>
<dbReference type="RefSeq" id="WP_044824307.1">
    <property type="nucleotide sequence ID" value="NZ_CP009687.1"/>
</dbReference>
<dbReference type="SUPFAM" id="SSF47644">
    <property type="entry name" value="Methionine synthase domain"/>
    <property type="match status" value="1"/>
</dbReference>
<dbReference type="GO" id="GO:0008705">
    <property type="term" value="F:methionine synthase activity"/>
    <property type="evidence" value="ECO:0007669"/>
    <property type="project" value="TreeGrafter"/>
</dbReference>
<sequence length="225" mass="24502">MKKIIMEIQEGLIEGDAQFVKEKTEMALACGIKAKDIIEQGLLPIMKSIGQKFRAGEIFIPDVLMSSRAMHASLYVLRPILTNCRKASKGCIVIGTVAGDLHDIGKNMVSMMLEGAGYTVIDLGIDIPVSDFITAVEQHNPDVLAISALLTTTLSEIREVVEFLKERGLRSQVKVIIGGGPVTPEFAMDIEADAYAANSFCAIEAVEDLMKGRVGFFSVTEHFHD</sequence>
<evidence type="ECO:0000256" key="1">
    <source>
        <dbReference type="ARBA" id="ARBA00010854"/>
    </source>
</evidence>
<dbReference type="InterPro" id="IPR036724">
    <property type="entry name" value="Cobalamin-bd_sf"/>
</dbReference>
<dbReference type="STRING" id="84022.CACET_c34500"/>
<dbReference type="Pfam" id="PF02607">
    <property type="entry name" value="B12-binding_2"/>
    <property type="match status" value="1"/>
</dbReference>
<dbReference type="PANTHER" id="PTHR45833:SF1">
    <property type="entry name" value="METHIONINE SYNTHASE"/>
    <property type="match status" value="1"/>
</dbReference>
<accession>A0A0D8IC05</accession>
<dbReference type="InterPro" id="IPR003759">
    <property type="entry name" value="Cbl-bd_cap"/>
</dbReference>